<dbReference type="AlphaFoldDB" id="A0A645DTZ2"/>
<dbReference type="EMBL" id="VSSQ01039043">
    <property type="protein sequence ID" value="MPM92063.1"/>
    <property type="molecule type" value="Genomic_DNA"/>
</dbReference>
<name>A0A645DTZ2_9ZZZZ</name>
<comment type="caution">
    <text evidence="1">The sequence shown here is derived from an EMBL/GenBank/DDBJ whole genome shotgun (WGS) entry which is preliminary data.</text>
</comment>
<organism evidence="1">
    <name type="scientific">bioreactor metagenome</name>
    <dbReference type="NCBI Taxonomy" id="1076179"/>
    <lineage>
        <taxon>unclassified sequences</taxon>
        <taxon>metagenomes</taxon>
        <taxon>ecological metagenomes</taxon>
    </lineage>
</organism>
<gene>
    <name evidence="1" type="ORF">SDC9_139197</name>
</gene>
<protein>
    <submittedName>
        <fullName evidence="1">Uncharacterized protein</fullName>
    </submittedName>
</protein>
<evidence type="ECO:0000313" key="1">
    <source>
        <dbReference type="EMBL" id="MPM92063.1"/>
    </source>
</evidence>
<reference evidence="1" key="1">
    <citation type="submission" date="2019-08" db="EMBL/GenBank/DDBJ databases">
        <authorList>
            <person name="Kucharzyk K."/>
            <person name="Murdoch R.W."/>
            <person name="Higgins S."/>
            <person name="Loffler F."/>
        </authorList>
    </citation>
    <scope>NUCLEOTIDE SEQUENCE</scope>
</reference>
<proteinExistence type="predicted"/>
<accession>A0A645DTZ2</accession>
<sequence length="107" mass="11878">MYREVAARIPGILDLSRKGEGKHHIGIRHTYSEIGDIKDTFLKNSIRGVGISTRTVIISGGVDHIQNGLNITDVWQDQLARPAGRDGLQIALPFTDHSRQFKFITGL</sequence>